<comment type="caution">
    <text evidence="1">The sequence shown here is derived from an EMBL/GenBank/DDBJ whole genome shotgun (WGS) entry which is preliminary data.</text>
</comment>
<proteinExistence type="predicted"/>
<dbReference type="AlphaFoldDB" id="X1B3H5"/>
<reference evidence="1" key="1">
    <citation type="journal article" date="2014" name="Front. Microbiol.">
        <title>High frequency of phylogenetically diverse reductive dehalogenase-homologous genes in deep subseafloor sedimentary metagenomes.</title>
        <authorList>
            <person name="Kawai M."/>
            <person name="Futagami T."/>
            <person name="Toyoda A."/>
            <person name="Takaki Y."/>
            <person name="Nishi S."/>
            <person name="Hori S."/>
            <person name="Arai W."/>
            <person name="Tsubouchi T."/>
            <person name="Morono Y."/>
            <person name="Uchiyama I."/>
            <person name="Ito T."/>
            <person name="Fujiyama A."/>
            <person name="Inagaki F."/>
            <person name="Takami H."/>
        </authorList>
    </citation>
    <scope>NUCLEOTIDE SEQUENCE</scope>
    <source>
        <strain evidence="1">Expedition CK06-06</strain>
    </source>
</reference>
<feature type="non-terminal residue" evidence="1">
    <location>
        <position position="272"/>
    </location>
</feature>
<name>X1B3H5_9ZZZZ</name>
<dbReference type="EMBL" id="BART01028391">
    <property type="protein sequence ID" value="GAG90304.1"/>
    <property type="molecule type" value="Genomic_DNA"/>
</dbReference>
<feature type="non-terminal residue" evidence="1">
    <location>
        <position position="1"/>
    </location>
</feature>
<accession>X1B3H5</accession>
<sequence length="272" mass="29906">DAEATIFVANYVRHMTLFNRPSSYSLGISGGSVDVNANTNVPSEIVPPGITPGVAFSQSASGFADPSAQLVVNLFGTPPLKANFDLIDYEPTWTLDTAVMLGVPIGEYDDDKLVNMGLNRWFGRIAFPFKYHFGVFTSGYRSSLEVTPSVWLFAENDDFMGQKLENDPMWQLEAHLTHDFTPSFFGSLDLLYRGDCPVHTKGRSGELLSFSNSPISCCLPEQNKPSNEAASMSTLKFFYVLKIPMPSVDKLKPNHAVIQIVVAKHIGAETRA</sequence>
<gene>
    <name evidence="1" type="ORF">S01H4_50079</name>
</gene>
<dbReference type="Pfam" id="PF13557">
    <property type="entry name" value="Phenol_MetA_deg"/>
    <property type="match status" value="1"/>
</dbReference>
<protein>
    <submittedName>
        <fullName evidence="1">Uncharacterized protein</fullName>
    </submittedName>
</protein>
<evidence type="ECO:0000313" key="1">
    <source>
        <dbReference type="EMBL" id="GAG90304.1"/>
    </source>
</evidence>
<dbReference type="InterPro" id="IPR025737">
    <property type="entry name" value="FApF"/>
</dbReference>
<organism evidence="1">
    <name type="scientific">marine sediment metagenome</name>
    <dbReference type="NCBI Taxonomy" id="412755"/>
    <lineage>
        <taxon>unclassified sequences</taxon>
        <taxon>metagenomes</taxon>
        <taxon>ecological metagenomes</taxon>
    </lineage>
</organism>